<evidence type="ECO:0000313" key="4">
    <source>
        <dbReference type="EMBL" id="TDM03434.1"/>
    </source>
</evidence>
<dbReference type="InterPro" id="IPR010330">
    <property type="entry name" value="CoiA_nuc"/>
</dbReference>
<evidence type="ECO:0000313" key="5">
    <source>
        <dbReference type="Proteomes" id="UP000295328"/>
    </source>
</evidence>
<dbReference type="InterPro" id="IPR057253">
    <property type="entry name" value="CoiA-like_N"/>
</dbReference>
<evidence type="ECO:0000259" key="2">
    <source>
        <dbReference type="Pfam" id="PF06054"/>
    </source>
</evidence>
<protein>
    <recommendedName>
        <fullName evidence="6">Competence protein CoiA</fullName>
    </recommendedName>
</protein>
<evidence type="ECO:0008006" key="6">
    <source>
        <dbReference type="Google" id="ProtNLM"/>
    </source>
</evidence>
<dbReference type="Pfam" id="PF06054">
    <property type="entry name" value="CoiA_nuc"/>
    <property type="match status" value="1"/>
</dbReference>
<organism evidence="4 5">
    <name type="scientific">Macrococcus hajekii</name>
    <dbReference type="NCBI Taxonomy" id="198482"/>
    <lineage>
        <taxon>Bacteria</taxon>
        <taxon>Bacillati</taxon>
        <taxon>Bacillota</taxon>
        <taxon>Bacilli</taxon>
        <taxon>Bacillales</taxon>
        <taxon>Staphylococcaceae</taxon>
        <taxon>Macrococcus</taxon>
    </lineage>
</organism>
<feature type="domain" description="Competence protein CoiA nuclease-like" evidence="2">
    <location>
        <begin position="73"/>
        <end position="193"/>
    </location>
</feature>
<keyword evidence="1" id="KW-0732">Signal</keyword>
<reference evidence="4 5" key="1">
    <citation type="submission" date="2019-01" db="EMBL/GenBank/DDBJ databases">
        <title>Draft genome sequences of the type strains of six Macrococcus species.</title>
        <authorList>
            <person name="Mazhar S."/>
            <person name="Altermann E."/>
            <person name="Hill C."/>
            <person name="Mcauliffe O."/>
        </authorList>
    </citation>
    <scope>NUCLEOTIDE SEQUENCE [LARGE SCALE GENOMIC DNA]</scope>
    <source>
        <strain evidence="4 5">CCM4809</strain>
    </source>
</reference>
<feature type="signal peptide" evidence="1">
    <location>
        <begin position="1"/>
        <end position="30"/>
    </location>
</feature>
<name>A0A4R6BNJ3_9STAP</name>
<feature type="chain" id="PRO_5038347985" description="Competence protein CoiA" evidence="1">
    <location>
        <begin position="31"/>
        <end position="338"/>
    </location>
</feature>
<keyword evidence="5" id="KW-1185">Reference proteome</keyword>
<gene>
    <name evidence="4" type="ORF">ERX37_04945</name>
</gene>
<dbReference type="Pfam" id="PF25164">
    <property type="entry name" value="CoiA_N"/>
    <property type="match status" value="1"/>
</dbReference>
<feature type="domain" description="Competence protein CoiA-like N-terminal" evidence="3">
    <location>
        <begin position="33"/>
        <end position="65"/>
    </location>
</feature>
<evidence type="ECO:0000259" key="3">
    <source>
        <dbReference type="Pfam" id="PF25164"/>
    </source>
</evidence>
<dbReference type="Proteomes" id="UP000295328">
    <property type="component" value="Unassembled WGS sequence"/>
</dbReference>
<sequence length="338" mass="39072">MWHSLRLLSRGCFMLIAVSLSGVYTPADHACTSEQYRCPVCLKPVVLKKGRYKIAHFSHQRIIDCYKSTYKTESLAHLQGKHQLYNMSRGLQVDMEYYLSDIEQIPDILIERRLAVELQLSVIPVDAIIRRSAGYRRLGMDVIWIADELKLTKQGDVLKLTAFQRSLVETSRMQLYSFDSEQNIFYCYQLTELTSDLQMRYIRSEIQTVADFTAVRGQLSACIALSNHQKKGFIRQCLKQKDVREPTLSALYQLRIQHQQLPASIGIVVPLQFFIRTHPITWQSQLLLALKQQTFSVQAFAVQLEYYGVNDVTMTSEELTAALIRQYSAAYNKLYVQY</sequence>
<dbReference type="OrthoDB" id="3784230at2"/>
<dbReference type="AlphaFoldDB" id="A0A4R6BNJ3"/>
<evidence type="ECO:0000256" key="1">
    <source>
        <dbReference type="SAM" id="SignalP"/>
    </source>
</evidence>
<proteinExistence type="predicted"/>
<comment type="caution">
    <text evidence="4">The sequence shown here is derived from an EMBL/GenBank/DDBJ whole genome shotgun (WGS) entry which is preliminary data.</text>
</comment>
<dbReference type="EMBL" id="SCWE01000001">
    <property type="protein sequence ID" value="TDM03434.1"/>
    <property type="molecule type" value="Genomic_DNA"/>
</dbReference>
<accession>A0A4R6BNJ3</accession>